<comment type="caution">
    <text evidence="1">The sequence shown here is derived from an EMBL/GenBank/DDBJ whole genome shotgun (WGS) entry which is preliminary data.</text>
</comment>
<dbReference type="EMBL" id="MU273505">
    <property type="protein sequence ID" value="KAI0034155.1"/>
    <property type="molecule type" value="Genomic_DNA"/>
</dbReference>
<name>A0ACB8QRI1_9AGAM</name>
<evidence type="ECO:0000313" key="1">
    <source>
        <dbReference type="EMBL" id="KAI0034155.1"/>
    </source>
</evidence>
<proteinExistence type="predicted"/>
<reference evidence="1" key="2">
    <citation type="journal article" date="2022" name="New Phytol.">
        <title>Evolutionary transition to the ectomycorrhizal habit in the genomes of a hyperdiverse lineage of mushroom-forming fungi.</title>
        <authorList>
            <person name="Looney B."/>
            <person name="Miyauchi S."/>
            <person name="Morin E."/>
            <person name="Drula E."/>
            <person name="Courty P.E."/>
            <person name="Kohler A."/>
            <person name="Kuo A."/>
            <person name="LaButti K."/>
            <person name="Pangilinan J."/>
            <person name="Lipzen A."/>
            <person name="Riley R."/>
            <person name="Andreopoulos W."/>
            <person name="He G."/>
            <person name="Johnson J."/>
            <person name="Nolan M."/>
            <person name="Tritt A."/>
            <person name="Barry K.W."/>
            <person name="Grigoriev I.V."/>
            <person name="Nagy L.G."/>
            <person name="Hibbett D."/>
            <person name="Henrissat B."/>
            <person name="Matheny P.B."/>
            <person name="Labbe J."/>
            <person name="Martin F.M."/>
        </authorList>
    </citation>
    <scope>NUCLEOTIDE SEQUENCE</scope>
    <source>
        <strain evidence="1">EC-137</strain>
    </source>
</reference>
<reference evidence="1" key="1">
    <citation type="submission" date="2021-02" db="EMBL/GenBank/DDBJ databases">
        <authorList>
            <consortium name="DOE Joint Genome Institute"/>
            <person name="Ahrendt S."/>
            <person name="Looney B.P."/>
            <person name="Miyauchi S."/>
            <person name="Morin E."/>
            <person name="Drula E."/>
            <person name="Courty P.E."/>
            <person name="Chicoki N."/>
            <person name="Fauchery L."/>
            <person name="Kohler A."/>
            <person name="Kuo A."/>
            <person name="Labutti K."/>
            <person name="Pangilinan J."/>
            <person name="Lipzen A."/>
            <person name="Riley R."/>
            <person name="Andreopoulos W."/>
            <person name="He G."/>
            <person name="Johnson J."/>
            <person name="Barry K.W."/>
            <person name="Grigoriev I.V."/>
            <person name="Nagy L."/>
            <person name="Hibbett D."/>
            <person name="Henrissat B."/>
            <person name="Matheny P.B."/>
            <person name="Labbe J."/>
            <person name="Martin F."/>
        </authorList>
    </citation>
    <scope>NUCLEOTIDE SEQUENCE</scope>
    <source>
        <strain evidence="1">EC-137</strain>
    </source>
</reference>
<sequence length="676" mass="75952">MSSGGNNVTSSGARENNPPKKKRQVTLACDVCRRRKSKCLFSGQENGMCSNCAFYKWECSYATLTKVCYPITYVGALESKVRKLESLLSRLHPGEDFSREVGYQLTIENWSKEGVLGIPEPTDPSTFVGHQIAAGPPSTLTVSLAQTKSAGMPPGIIPLEEERALTPEYASTPVLNDDYEHSDEEDNIATKLKDLSSSIEHLHVGGFYGKSSGAMLYKAALEAKFETSSAALPLEQMRRNFFWTLPSWERAIWMDTQHPYSFPQDDIFFELVDAYFANINIQYPVLHRPTFMQQLAEKLHLKNKSFAGVVSLVCANGARFSSDPRVIAEGTGSATSAGWKWFSQVPLLGNSPIPSSRLCALQIACLGSIYSIGCSMMHITGNYLGTGIRIAVDAGVHRRKVYGKALRPDEELYKRCFWILIHMDRWASATVGRPCAIHEEDFDLEMPVECDDEYWTPSDSAQAFTQPSGKPSYVSAFIHSLKLSQILGYALRTIYASSKARANFGFVGPEWEKRMIANFDSILNQWTDSVPDHLRWDPTREDDVFFLQSGHLYAQYYDLRIFIHRPFIRPQKTLPGEFPSLAICCNAARACSHVIDAEQSRFPTRVFPFFLRPIFITAVVLSLWLWEGKRSKTLISTEREIDCLRKCMRCLEVLEGRCYPAGRSRCVQIQSHAAAS</sequence>
<organism evidence="1 2">
    <name type="scientific">Vararia minispora EC-137</name>
    <dbReference type="NCBI Taxonomy" id="1314806"/>
    <lineage>
        <taxon>Eukaryota</taxon>
        <taxon>Fungi</taxon>
        <taxon>Dikarya</taxon>
        <taxon>Basidiomycota</taxon>
        <taxon>Agaricomycotina</taxon>
        <taxon>Agaricomycetes</taxon>
        <taxon>Russulales</taxon>
        <taxon>Lachnocladiaceae</taxon>
        <taxon>Vararia</taxon>
    </lineage>
</organism>
<protein>
    <submittedName>
        <fullName evidence="1">Fungal-specific transcription factor domain-containing protein</fullName>
    </submittedName>
</protein>
<evidence type="ECO:0000313" key="2">
    <source>
        <dbReference type="Proteomes" id="UP000814128"/>
    </source>
</evidence>
<dbReference type="Proteomes" id="UP000814128">
    <property type="component" value="Unassembled WGS sequence"/>
</dbReference>
<gene>
    <name evidence="1" type="ORF">K488DRAFT_46107</name>
</gene>
<keyword evidence="2" id="KW-1185">Reference proteome</keyword>
<accession>A0ACB8QRI1</accession>